<dbReference type="PROSITE" id="PS00518">
    <property type="entry name" value="ZF_RING_1"/>
    <property type="match status" value="1"/>
</dbReference>
<sequence length="220" mass="24983">MTELEDYFCALTLQLSMMTEDREAGQLGKAAVASDSQVAVEQMLQEARALEQSYMLAKSLAECDIVPDTLVDEMNHLDTIASSDRELAERLERCEYGAEVELRAKSERFERAIRYFYTAAECCTCIERKQTYTSPCGHAYCQDCAQSLYDFALTDRKLIPVRCCRMPFDSDIAPVCLMTEEDLNKYLTIKGEIEHPCPPVAELDRAASILISEKGWKFEH</sequence>
<proteinExistence type="predicted"/>
<keyword evidence="3" id="KW-0862">Zinc</keyword>
<evidence type="ECO:0008006" key="6">
    <source>
        <dbReference type="Google" id="ProtNLM"/>
    </source>
</evidence>
<evidence type="ECO:0000256" key="3">
    <source>
        <dbReference type="ARBA" id="ARBA00022833"/>
    </source>
</evidence>
<evidence type="ECO:0000256" key="1">
    <source>
        <dbReference type="ARBA" id="ARBA00022723"/>
    </source>
</evidence>
<evidence type="ECO:0000256" key="2">
    <source>
        <dbReference type="ARBA" id="ARBA00022771"/>
    </source>
</evidence>
<organism evidence="4 5">
    <name type="scientific">Dissophora globulifera</name>
    <dbReference type="NCBI Taxonomy" id="979702"/>
    <lineage>
        <taxon>Eukaryota</taxon>
        <taxon>Fungi</taxon>
        <taxon>Fungi incertae sedis</taxon>
        <taxon>Mucoromycota</taxon>
        <taxon>Mortierellomycotina</taxon>
        <taxon>Mortierellomycetes</taxon>
        <taxon>Mortierellales</taxon>
        <taxon>Mortierellaceae</taxon>
        <taxon>Dissophora</taxon>
    </lineage>
</organism>
<keyword evidence="5" id="KW-1185">Reference proteome</keyword>
<keyword evidence="1" id="KW-0479">Metal-binding</keyword>
<dbReference type="Proteomes" id="UP000738325">
    <property type="component" value="Unassembled WGS sequence"/>
</dbReference>
<evidence type="ECO:0000313" key="5">
    <source>
        <dbReference type="Proteomes" id="UP000738325"/>
    </source>
</evidence>
<dbReference type="SUPFAM" id="SSF57850">
    <property type="entry name" value="RING/U-box"/>
    <property type="match status" value="1"/>
</dbReference>
<comment type="caution">
    <text evidence="4">The sequence shown here is derived from an EMBL/GenBank/DDBJ whole genome shotgun (WGS) entry which is preliminary data.</text>
</comment>
<dbReference type="Gene3D" id="3.30.40.10">
    <property type="entry name" value="Zinc/RING finger domain, C3HC4 (zinc finger)"/>
    <property type="match status" value="1"/>
</dbReference>
<accession>A0A9P6RHZ1</accession>
<dbReference type="InterPro" id="IPR013083">
    <property type="entry name" value="Znf_RING/FYVE/PHD"/>
</dbReference>
<reference evidence="4" key="1">
    <citation type="journal article" date="2020" name="Fungal Divers.">
        <title>Resolving the Mortierellaceae phylogeny through synthesis of multi-gene phylogenetics and phylogenomics.</title>
        <authorList>
            <person name="Vandepol N."/>
            <person name="Liber J."/>
            <person name="Desiro A."/>
            <person name="Na H."/>
            <person name="Kennedy M."/>
            <person name="Barry K."/>
            <person name="Grigoriev I.V."/>
            <person name="Miller A.N."/>
            <person name="O'Donnell K."/>
            <person name="Stajich J.E."/>
            <person name="Bonito G."/>
        </authorList>
    </citation>
    <scope>NUCLEOTIDE SEQUENCE</scope>
    <source>
        <strain evidence="4">REB-010B</strain>
    </source>
</reference>
<dbReference type="GO" id="GO:0008270">
    <property type="term" value="F:zinc ion binding"/>
    <property type="evidence" value="ECO:0007669"/>
    <property type="project" value="UniProtKB-KW"/>
</dbReference>
<dbReference type="AlphaFoldDB" id="A0A9P6RHZ1"/>
<dbReference type="InterPro" id="IPR017907">
    <property type="entry name" value="Znf_RING_CS"/>
</dbReference>
<keyword evidence="2" id="KW-0863">Zinc-finger</keyword>
<name>A0A9P6RHZ1_9FUNG</name>
<dbReference type="OrthoDB" id="442087at2759"/>
<evidence type="ECO:0000313" key="4">
    <source>
        <dbReference type="EMBL" id="KAG0319102.1"/>
    </source>
</evidence>
<gene>
    <name evidence="4" type="ORF">BGZ99_005285</name>
</gene>
<dbReference type="EMBL" id="JAAAIP010000338">
    <property type="protein sequence ID" value="KAG0319102.1"/>
    <property type="molecule type" value="Genomic_DNA"/>
</dbReference>
<protein>
    <recommendedName>
        <fullName evidence="6">RING-type domain-containing protein</fullName>
    </recommendedName>
</protein>